<evidence type="ECO:0000256" key="1">
    <source>
        <dbReference type="SAM" id="SignalP"/>
    </source>
</evidence>
<dbReference type="Gene3D" id="1.10.1380.10">
    <property type="entry name" value="Neutral endopeptidase , domain2"/>
    <property type="match status" value="1"/>
</dbReference>
<comment type="caution">
    <text evidence="2">The sequence shown here is derived from an EMBL/GenBank/DDBJ whole genome shotgun (WGS) entry which is preliminary data.</text>
</comment>
<keyword evidence="3" id="KW-1185">Reference proteome</keyword>
<dbReference type="EMBL" id="JARKHS020028129">
    <property type="protein sequence ID" value="KAK8764655.1"/>
    <property type="molecule type" value="Genomic_DNA"/>
</dbReference>
<dbReference type="InterPro" id="IPR012674">
    <property type="entry name" value="Calycin"/>
</dbReference>
<dbReference type="Gene3D" id="3.40.390.10">
    <property type="entry name" value="Collagenase (Catalytic Domain)"/>
    <property type="match status" value="2"/>
</dbReference>
<keyword evidence="1" id="KW-0732">Signal</keyword>
<dbReference type="PANTHER" id="PTHR11733:SF241">
    <property type="entry name" value="GH26575P-RELATED"/>
    <property type="match status" value="1"/>
</dbReference>
<dbReference type="GO" id="GO:0005886">
    <property type="term" value="C:plasma membrane"/>
    <property type="evidence" value="ECO:0007669"/>
    <property type="project" value="TreeGrafter"/>
</dbReference>
<dbReference type="GO" id="GO:0016485">
    <property type="term" value="P:protein processing"/>
    <property type="evidence" value="ECO:0007669"/>
    <property type="project" value="TreeGrafter"/>
</dbReference>
<evidence type="ECO:0000313" key="3">
    <source>
        <dbReference type="Proteomes" id="UP001321473"/>
    </source>
</evidence>
<dbReference type="PANTHER" id="PTHR11733">
    <property type="entry name" value="ZINC METALLOPROTEASE FAMILY M13 NEPRILYSIN-RELATED"/>
    <property type="match status" value="1"/>
</dbReference>
<sequence length="743" mass="83600">MEKLGVIVICVLAGMTYARGGIQLGQGSSEMPQEIKTLLQRVNPWKVVNNSNPVYLTKLSGENSIFQSLLCVSSEYLRYEYDNKTTYRTLQATFNNKTVAVNISLQVQPHEEVYPPTLIVHVLRVPMNLLDFRRFLSHKGRLIETQEAEAFLDRVSEPRVSPCDDFYEHVCGRWGAAPSFEAALTAEGHRALRDALTSYPRGFTRAYATFEKLAAYYRSCYMDMKSRHDIAYFVERFSETTGLRWDTLIAKRSPHELVDVLVAMSARFSVSVVIRVVTLELKYSFVVSPLADDKLINPSRLTTLLETVVVLVNRSLEGDPQGITNRTQELHRKVLEAYSSRDRNESRLLGDAKTALPHLGLGDTESWLQAVERHTRLNVTNDSTVALDAPKLLKTSLQLFALADDTARSVYLFAHVVNAVSAVYDLNMKVDGRPDVASETCLLRLNAKELSAARRSFEISTLAPQRTVIAIREMMTLVTLQLVKRVSLNRRVETSARILLSQSLRSYSYKSVFSGPYLNMSRLESAYKAFPAMPTLYQESMWHAHFLVPEELLDTCVDGKLLADVSQEMCLSPYVLLPPMVYGEADKFFNYASLGFFMATRIVHAFLSPKTRTEEEERAVTSLLETATECHKQAGDAKHASDVVDALSFALGLRATLEAYRTWSTSAEKSGEKTSMLRTFFRRACLTVCSQSPSGHRPHGGSYGRFSSRQACNVAVRSMPEFFVAFQCRIVHNMSRNGICTLF</sequence>
<dbReference type="InterPro" id="IPR042089">
    <property type="entry name" value="Peptidase_M13_dom_2"/>
</dbReference>
<dbReference type="AlphaFoldDB" id="A0AAQ4DQB5"/>
<evidence type="ECO:0000313" key="2">
    <source>
        <dbReference type="EMBL" id="KAK8764655.1"/>
    </source>
</evidence>
<protein>
    <submittedName>
        <fullName evidence="2">Uncharacterized protein</fullName>
    </submittedName>
</protein>
<gene>
    <name evidence="2" type="ORF">V5799_032735</name>
</gene>
<reference evidence="2 3" key="1">
    <citation type="journal article" date="2023" name="Arcadia Sci">
        <title>De novo assembly of a long-read Amblyomma americanum tick genome.</title>
        <authorList>
            <person name="Chou S."/>
            <person name="Poskanzer K.E."/>
            <person name="Rollins M."/>
            <person name="Thuy-Boun P.S."/>
        </authorList>
    </citation>
    <scope>NUCLEOTIDE SEQUENCE [LARGE SCALE GENOMIC DNA]</scope>
    <source>
        <strain evidence="2">F_SG_1</strain>
        <tissue evidence="2">Salivary glands</tissue>
    </source>
</reference>
<dbReference type="GO" id="GO:0004222">
    <property type="term" value="F:metalloendopeptidase activity"/>
    <property type="evidence" value="ECO:0007669"/>
    <property type="project" value="InterPro"/>
</dbReference>
<accession>A0AAQ4DQB5</accession>
<dbReference type="Gene3D" id="2.40.128.20">
    <property type="match status" value="1"/>
</dbReference>
<dbReference type="InterPro" id="IPR024079">
    <property type="entry name" value="MetalloPept_cat_dom_sf"/>
</dbReference>
<feature type="chain" id="PRO_5043000580" evidence="1">
    <location>
        <begin position="19"/>
        <end position="743"/>
    </location>
</feature>
<dbReference type="PROSITE" id="PS51885">
    <property type="entry name" value="NEPRILYSIN"/>
    <property type="match status" value="1"/>
</dbReference>
<organism evidence="2 3">
    <name type="scientific">Amblyomma americanum</name>
    <name type="common">Lone star tick</name>
    <dbReference type="NCBI Taxonomy" id="6943"/>
    <lineage>
        <taxon>Eukaryota</taxon>
        <taxon>Metazoa</taxon>
        <taxon>Ecdysozoa</taxon>
        <taxon>Arthropoda</taxon>
        <taxon>Chelicerata</taxon>
        <taxon>Arachnida</taxon>
        <taxon>Acari</taxon>
        <taxon>Parasitiformes</taxon>
        <taxon>Ixodida</taxon>
        <taxon>Ixodoidea</taxon>
        <taxon>Ixodidae</taxon>
        <taxon>Amblyomminae</taxon>
        <taxon>Amblyomma</taxon>
    </lineage>
</organism>
<feature type="signal peptide" evidence="1">
    <location>
        <begin position="1"/>
        <end position="18"/>
    </location>
</feature>
<dbReference type="Proteomes" id="UP001321473">
    <property type="component" value="Unassembled WGS sequence"/>
</dbReference>
<proteinExistence type="predicted"/>
<name>A0AAQ4DQB5_AMBAM</name>
<dbReference type="InterPro" id="IPR000718">
    <property type="entry name" value="Peptidase_M13"/>
</dbReference>
<dbReference type="SUPFAM" id="SSF55486">
    <property type="entry name" value="Metalloproteases ('zincins'), catalytic domain"/>
    <property type="match status" value="1"/>
</dbReference>